<organism evidence="6 7">
    <name type="scientific">Marchantia polymorpha subsp. ruderalis</name>
    <dbReference type="NCBI Taxonomy" id="1480154"/>
    <lineage>
        <taxon>Eukaryota</taxon>
        <taxon>Viridiplantae</taxon>
        <taxon>Streptophyta</taxon>
        <taxon>Embryophyta</taxon>
        <taxon>Marchantiophyta</taxon>
        <taxon>Marchantiopsida</taxon>
        <taxon>Marchantiidae</taxon>
        <taxon>Marchantiales</taxon>
        <taxon>Marchantiaceae</taxon>
        <taxon>Marchantia</taxon>
    </lineage>
</organism>
<feature type="region of interest" description="Disordered" evidence="4">
    <location>
        <begin position="1"/>
        <end position="21"/>
    </location>
</feature>
<proteinExistence type="inferred from homology"/>
<comment type="caution">
    <text evidence="6">The sequence shown here is derived from an EMBL/GenBank/DDBJ whole genome shotgun (WGS) entry which is preliminary data.</text>
</comment>
<evidence type="ECO:0000256" key="4">
    <source>
        <dbReference type="SAM" id="MobiDB-lite"/>
    </source>
</evidence>
<gene>
    <name evidence="6" type="ORF">AXG93_2253s1120</name>
</gene>
<evidence type="ECO:0000256" key="2">
    <source>
        <dbReference type="ARBA" id="ARBA00022723"/>
    </source>
</evidence>
<keyword evidence="2" id="KW-0479">Metal-binding</keyword>
<dbReference type="Pfam" id="PF03226">
    <property type="entry name" value="Yippee-Mis18"/>
    <property type="match status" value="1"/>
</dbReference>
<accession>A0A176VTH1</accession>
<evidence type="ECO:0000259" key="5">
    <source>
        <dbReference type="PROSITE" id="PS51792"/>
    </source>
</evidence>
<reference evidence="6" key="1">
    <citation type="submission" date="2016-03" db="EMBL/GenBank/DDBJ databases">
        <title>Mechanisms controlling the formation of the plant cell surface in tip-growing cells are functionally conserved among land plants.</title>
        <authorList>
            <person name="Honkanen S."/>
            <person name="Jones V.A."/>
            <person name="Morieri G."/>
            <person name="Champion C."/>
            <person name="Hetherington A.J."/>
            <person name="Kelly S."/>
            <person name="Saint-Marcoux D."/>
            <person name="Proust H."/>
            <person name="Prescott H."/>
            <person name="Dolan L."/>
        </authorList>
    </citation>
    <scope>NUCLEOTIDE SEQUENCE [LARGE SCALE GENOMIC DNA]</scope>
    <source>
        <tissue evidence="6">Whole gametophyte</tissue>
    </source>
</reference>
<feature type="region of interest" description="Disordered" evidence="4">
    <location>
        <begin position="43"/>
        <end position="81"/>
    </location>
</feature>
<sequence>MGDGGWGGVKTTRKSKRGGDDIVRHGCTAAIGTYRVVSRERVGPAASDGGWSTGRAVGSVEKGRRVRGPDGAAANPRISDGGKSTIFAGAVRCRRWVDCVRSPDTRLESAASESRVGGQDVRRPDSGSSSSSSGRGEECSSRAEGRRAGGNCRAHSADHEQIYSKTFKGRYGRAYLFNHVVNVCLGPREDRLLNTGLHTVADIYCNNCHQVLGWKYEQAMEKKEKYKEGKYIIEKTKMTKESW</sequence>
<protein>
    <recommendedName>
        <fullName evidence="5">Yippee domain-containing protein</fullName>
    </recommendedName>
</protein>
<feature type="compositionally biased region" description="Basic and acidic residues" evidence="4">
    <location>
        <begin position="135"/>
        <end position="147"/>
    </location>
</feature>
<dbReference type="EMBL" id="LVLJ01002791">
    <property type="protein sequence ID" value="OAE23701.1"/>
    <property type="molecule type" value="Genomic_DNA"/>
</dbReference>
<dbReference type="InterPro" id="IPR034751">
    <property type="entry name" value="Yippee"/>
</dbReference>
<evidence type="ECO:0000313" key="6">
    <source>
        <dbReference type="EMBL" id="OAE23701.1"/>
    </source>
</evidence>
<dbReference type="AlphaFoldDB" id="A0A176VTH1"/>
<dbReference type="InterPro" id="IPR039058">
    <property type="entry name" value="Yippee_fam"/>
</dbReference>
<keyword evidence="3" id="KW-0862">Zinc</keyword>
<dbReference type="PROSITE" id="PS51792">
    <property type="entry name" value="YIPPEE"/>
    <property type="match status" value="1"/>
</dbReference>
<keyword evidence="7" id="KW-1185">Reference proteome</keyword>
<feature type="domain" description="Yippee" evidence="5">
    <location>
        <begin position="145"/>
        <end position="242"/>
    </location>
</feature>
<name>A0A176VTH1_MARPO</name>
<evidence type="ECO:0000313" key="7">
    <source>
        <dbReference type="Proteomes" id="UP000077202"/>
    </source>
</evidence>
<comment type="similarity">
    <text evidence="1">Belongs to the yippee family.</text>
</comment>
<evidence type="ECO:0000256" key="3">
    <source>
        <dbReference type="ARBA" id="ARBA00022833"/>
    </source>
</evidence>
<dbReference type="InterPro" id="IPR004910">
    <property type="entry name" value="Yippee/Mis18/Cereblon"/>
</dbReference>
<evidence type="ECO:0000256" key="1">
    <source>
        <dbReference type="ARBA" id="ARBA00005613"/>
    </source>
</evidence>
<dbReference type="PANTHER" id="PTHR13848">
    <property type="entry name" value="PROTEIN YIPPEE-LIKE CG15309-RELATED"/>
    <property type="match status" value="1"/>
</dbReference>
<dbReference type="GO" id="GO:0046872">
    <property type="term" value="F:metal ion binding"/>
    <property type="evidence" value="ECO:0007669"/>
    <property type="project" value="UniProtKB-KW"/>
</dbReference>
<feature type="region of interest" description="Disordered" evidence="4">
    <location>
        <begin position="107"/>
        <end position="155"/>
    </location>
</feature>
<dbReference type="Proteomes" id="UP000077202">
    <property type="component" value="Unassembled WGS sequence"/>
</dbReference>